<dbReference type="AlphaFoldDB" id="A0A829MD55"/>
<reference evidence="1 2" key="1">
    <citation type="journal article" date="2014" name="Emerg. Infect. Dis.">
        <title>High-level Relatedness among Mycobacterium abscessus subsp. massiliense Strains from Widely Separated Outbreaks.</title>
        <authorList>
            <person name="Tettelin H."/>
            <person name="Davidson R.M."/>
            <person name="Agrawal S."/>
            <person name="Aitken M.L."/>
            <person name="Shallom S."/>
            <person name="Hasan N.A."/>
            <person name="Strong M."/>
            <person name="Nogueira de Moura V.C."/>
            <person name="De Groote M.A."/>
            <person name="Duarte R.S."/>
            <person name="Hine E."/>
            <person name="Parankush S."/>
            <person name="Su Q."/>
            <person name="Daugherty S.C."/>
            <person name="Fraser C.M."/>
            <person name="Brown-Elliott B.A."/>
            <person name="Wallace R.J.Jr."/>
            <person name="Holland S.M."/>
            <person name="Sampaio E.P."/>
            <person name="Olivier K.N."/>
            <person name="Jackson M."/>
            <person name="Zelazny A.M."/>
        </authorList>
    </citation>
    <scope>NUCLEOTIDE SEQUENCE [LARGE SCALE GENOMIC DNA]</scope>
    <source>
        <strain evidence="1 2">MAB_091912_2446</strain>
    </source>
</reference>
<proteinExistence type="predicted"/>
<comment type="caution">
    <text evidence="1">The sequence shown here is derived from an EMBL/GenBank/DDBJ whole genome shotgun (WGS) entry which is preliminary data.</text>
</comment>
<name>A0A829MD55_9MYCO</name>
<organism evidence="1 2">
    <name type="scientific">Mycobacteroides abscessus MAB_091912_2446</name>
    <dbReference type="NCBI Taxonomy" id="1335414"/>
    <lineage>
        <taxon>Bacteria</taxon>
        <taxon>Bacillati</taxon>
        <taxon>Actinomycetota</taxon>
        <taxon>Actinomycetes</taxon>
        <taxon>Mycobacteriales</taxon>
        <taxon>Mycobacteriaceae</taxon>
        <taxon>Mycobacteroides</taxon>
        <taxon>Mycobacteroides abscessus</taxon>
    </lineage>
</organism>
<evidence type="ECO:0000313" key="2">
    <source>
        <dbReference type="Proteomes" id="UP000018502"/>
    </source>
</evidence>
<accession>A0A829MD55</accession>
<dbReference type="EMBL" id="AYTF01000002">
    <property type="protein sequence ID" value="ESV62346.1"/>
    <property type="molecule type" value="Genomic_DNA"/>
</dbReference>
<dbReference type="Proteomes" id="UP000018502">
    <property type="component" value="Unassembled WGS sequence"/>
</dbReference>
<sequence length="75" mass="8454">MILDLFTAGEKWFVAHNQARSPESIPYFGAYRTRGEAEADAPIIQAMIGPRFQVFVERYDDSPDGYVPVPLLSSF</sequence>
<evidence type="ECO:0000313" key="1">
    <source>
        <dbReference type="EMBL" id="ESV62346.1"/>
    </source>
</evidence>
<protein>
    <submittedName>
        <fullName evidence="1">Uncharacterized protein</fullName>
    </submittedName>
</protein>
<gene>
    <name evidence="1" type="ORF">L833_4751</name>
</gene>